<feature type="compositionally biased region" description="Acidic residues" evidence="8">
    <location>
        <begin position="231"/>
        <end position="242"/>
    </location>
</feature>
<dbReference type="SUPFAM" id="SSF51445">
    <property type="entry name" value="(Trans)glycosidases"/>
    <property type="match status" value="1"/>
</dbReference>
<dbReference type="HOGENOM" id="CLU_000488_0_0_1"/>
<feature type="compositionally biased region" description="Polar residues" evidence="8">
    <location>
        <begin position="2299"/>
        <end position="2310"/>
    </location>
</feature>
<keyword evidence="6" id="KW-0462">Maltose metabolism</keyword>
<dbReference type="InterPro" id="IPR006047">
    <property type="entry name" value="GH13_cat_dom"/>
</dbReference>
<dbReference type="GO" id="GO:0070600">
    <property type="term" value="P:fungal-type cell wall (1-&gt;3)-alpha-glucan biosynthetic process"/>
    <property type="evidence" value="ECO:0007669"/>
    <property type="project" value="TreeGrafter"/>
</dbReference>
<dbReference type="EMBL" id="AZST01000388">
    <property type="protein sequence ID" value="KEP49230.1"/>
    <property type="molecule type" value="Genomic_DNA"/>
</dbReference>
<feature type="transmembrane region" description="Helical" evidence="9">
    <location>
        <begin position="2704"/>
        <end position="2726"/>
    </location>
</feature>
<gene>
    <name evidence="11" type="ORF">V565_104860</name>
</gene>
<dbReference type="Pfam" id="PF26111">
    <property type="entry name" value="Ig_Mok13"/>
    <property type="match status" value="1"/>
</dbReference>
<accession>A0A074RVB8</accession>
<dbReference type="InterPro" id="IPR058657">
    <property type="entry name" value="Mok11-13/Ags1-like_Ig"/>
</dbReference>
<dbReference type="InterPro" id="IPR058658">
    <property type="entry name" value="Mok11-13/Ags1-like_Ig_2"/>
</dbReference>
<feature type="transmembrane region" description="Helical" evidence="9">
    <location>
        <begin position="2602"/>
        <end position="2621"/>
    </location>
</feature>
<dbReference type="SMART" id="SM00642">
    <property type="entry name" value="Aamy"/>
    <property type="match status" value="1"/>
</dbReference>
<feature type="transmembrane region" description="Helical" evidence="9">
    <location>
        <begin position="2576"/>
        <end position="2595"/>
    </location>
</feature>
<keyword evidence="3" id="KW-0328">Glycosyltransferase</keyword>
<sequence>MPPKPLPRTSSSPPMVVLDSDSDEQRSDLKRTMATKRGSKAKWQTTLVDFAALSKKTGAGSTSGSGPVKVETPARTRPNPTSSPVRRRTRLSPVKSSKRSPRKVHSSPIKVKSDSDEDMLGHTDGTPSTEADVAVVQFEKKGNGLGRKSSRVITSDEEDEQPGAGKSNSSSGGNAPKASEDESEEEEDVAPRRVVKRKAAVILLSDSEEENVAPRRRIARRQSVQENPSDHEEEDDPMDGLDDQVVLDSRLRSAPQRNNKMLEMRENLARLKRRKLGQDTPPVESSEDEEDEEEEQDVVKPRGRRVYKLIPGARPSQPTLEDWIDGSVDDEPQVVVSQSPSRARDEDEDEQGSASSENDSWIEDDDGAPAAILPEAYSMLGHQSLAHHFKVVMQLFVHLACLKAKKRLEFRQDERNDQYFGLSLRALRRKMDGLRDSLVTSSVWTSGFKKALNTHPELHIHYLEFAVPGCGACRISTRLSTFKGALSGDDYDRDTFEPINRRSESLDSDESDGGASNTVFDLGRYCQARVKSYHDFVHWEWQLFELVSDEIEILRTAHRRKDPGPARGQRPAANDPDGIMNWLDGRGIVQQEWARLEQLMEGARGLEFKKNDVDRMRLPRPGPLGLAALALLTGTLGMPYNESLTDYNMNINQAAQTVLEYDSTRPNKTYTPSPANWRDYPIYTILLDKFADGEPGNNDYFKTMFENDWREVNLRFGGDVRGLMRRLDYLQGMGVGCIFIAGTPFLNMPWQADSYSPIDFSVLDPHWGNINDWRALSDAVHARGMYLMLDFTVGTMGDMIGFAGHLNTSTPFSIDEYDAVWKKPRYTPWGIEEYPDFKIKNEMNETCKLPTMWNDAGEIVSDTTSKTGCYASEFDQYGDMEAFGVHPDWNRQLSKFASVQDRLREWNADVRAKIQVFSCLAIKALDIDAIRIDKATQVTVDALADWSAHTRQCAKDIGKSNFFIVGEVTGGDTFGALYLGRGRTPTQRPASFEAGANLTSTDSQFFLREQKRHSLDSVAFHYSVYRALSRILGMDGNLQVAYDTIANFFEVWSFMGKSNDFLNAETGEFDPRHMYGISNFDVFRWPSIVNGTQKQMLGTFINSLLMPGIPLIYYGEEQDFYLLDNGASNYLFGRQPMTSSQAWQRHGCYKLGSEQYFNMRLEKSLLGCEDDWNSLDHFDPTAGSRRMMSHFHYLRKQYPVLTDGFRLLQNGNWTSFIQLPGSNNTMTEIGWWSVSRSPLASQTRFNSTVNDVWMIFTNMNATQSYNFDCQKPDWVSTPWVGGTTIRNLFYPFETYTLQDSLSSFRNDTRPPWTGCLPSVTLQPYSYKAFVPAANWVPPPPMLTRFSPGHDVRLHAESGDTNATTVDITLEFNTEMSCTSVTNGLSFNISSSGHGSTPTINANSVQCGNVTNPIEPTLPGDTPSVWSWSATLNNVPDGIIEIQVNNVATSDNQRFTGSTDHFLLRKGSSKNVMVFPDSDYDNDAFGYSDGSYTFTHNAIGADRFRYSWNYGKNWTDWTAYEDKTTIPGSVFDHTSDMFWEGQHLIVQYWSELAGSATAVVHADRGYSNPRRVPQFIARGPFNTWGFDKGISAQMVQNEKGIWELPIMASWPSYIQLNVFGYDDYFYGDMNGDGIMDRLPPNSATPNYLNMSAPPKPYLSWALFVDDKTQRWYLEPRGNSAVGAIMYALLLSIPLITAIIAVVIFRRNFYQIRINQYGTAPKADSSYFPILGALGIMKANQHGDDKSGIPGTPVVEKALHGNKAYTGPVIGWPENPNKRRQVLISTLEYEIIDWKLKVKIGGLGVMSSLMGKSMTDCDIYWVVPKVKDLEYPAGDPADPIEVIIFGEPYLIEVEYHVLDNITYIILDSPVFRAQTKADPYPARMDDLSSAIFYSTWNQAIAETVRRFPVIDIYHINDYHGALAPLYLLPRVLPVCLSLHNAEFQGLWPLRTKEEMKEVCSAFNLSKEVCTKYVQFGNTFNLLHAAASFISVHQKSVGVAGVSDKYGKRSWARYPALWTLKHVDSLPNPDPSDIAALDESPVDMANVAIDQTAEAQRPEHKRQAQEWAKIKQDPKADLFVFVGRWSKQKGVDVIADAMPSLLEKKPSIQLIAVGPVIDLYGRFAAEKLARLMEMYPDRVFSKPEFTALPPFLFSGADFALIPSRDEPFGLVAVEFGRKGALGVGSRLGGLGLMPGWWFPVESTSTSHMLSQFTKTIKLALKSTEEERAVLRARSAVQRFPVVEWRQRTEDFHRRSINTSRRLAGPDAWSEKDCIKPGQSGNRAIQGMDTEDWNPSHKPEPTQPNWDAQSTRSGISMGETLHAPRLGHQTNSSRVSVQSETSDYDDNSRAPSPTGTRPDDFGGFLNRANKAIAREHKHVADPFLDDNAAPNRPFGAHSRVSSVESISSIMDEKGASSPLNKAMASFTDADGEVAQAFVAKLQLLTADNSKSELSIEKFLTKSEEAFFDKVKRDKINSSAASIRSHRDSSWGTPSHFDSRPASPGFPQTPGTPGQGFDTKNYSGPLPNENDTPSMTALQIKMQRTVYGWPLYTIIIAIGQMLGATSFQITLLSGQNWQTNLQLYVLGGIFLAASIVWWALFRLKPSVYVLSAPWIFFFLAFFLIGIPALSDSLTPYRQAFGSAATWAYAVASAAAFLFFGLNYGEEAGAATEVWTMRACIVQGSQQIWVAALWYWGYRLNGSDPNVRPPWWTICILWPLAFLSLLFGYCLMWGLPEYYRQVPPKVPNFAKTLFRRHIVVWFLASEILRDYWLSGPYGRNWSFLWNAPIPKWAILLLIIAFFIVLWFLMMYILTRITKTHTWFLPIFAVGLGAPRWCQMLWGTSSLALYIPWAGKAGPYLGTSLWLWLGVLDAIQGVGLGMILLQTLSRLHVCATLALAQVIGSICVMVARATAPNRVGPGSVFPDAAKWDFADGLKGSPMASAPFWVALVSQLVIVFGYFWFYRKEQLSRP</sequence>
<dbReference type="InterPro" id="IPR058659">
    <property type="entry name" value="Mok11-13/Ags1-like_CBM"/>
</dbReference>
<feature type="transmembrane region" description="Helical" evidence="9">
    <location>
        <begin position="2747"/>
        <end position="2766"/>
    </location>
</feature>
<protein>
    <recommendedName>
        <fullName evidence="2">alpha-1,3-glucan synthase</fullName>
        <ecNumber evidence="2">2.4.1.183</ecNumber>
    </recommendedName>
</protein>
<evidence type="ECO:0000313" key="11">
    <source>
        <dbReference type="EMBL" id="KEP49230.1"/>
    </source>
</evidence>
<feature type="transmembrane region" description="Helical" evidence="9">
    <location>
        <begin position="2890"/>
        <end position="2908"/>
    </location>
</feature>
<dbReference type="GO" id="GO:0090599">
    <property type="term" value="F:alpha-glucosidase activity"/>
    <property type="evidence" value="ECO:0007669"/>
    <property type="project" value="UniProtKB-ARBA"/>
</dbReference>
<feature type="compositionally biased region" description="Low complexity" evidence="8">
    <location>
        <begin position="162"/>
        <end position="177"/>
    </location>
</feature>
<evidence type="ECO:0000256" key="4">
    <source>
        <dbReference type="ARBA" id="ARBA00022679"/>
    </source>
</evidence>
<comment type="caution">
    <text evidence="11">The sequence shown here is derived from an EMBL/GenBank/DDBJ whole genome shotgun (WGS) entry which is preliminary data.</text>
</comment>
<keyword evidence="12" id="KW-1185">Reference proteome</keyword>
<dbReference type="FunFam" id="3.40.50.2000:FF:000157">
    <property type="entry name" value="Alpha-1,3-glucan synthase, variant"/>
    <property type="match status" value="1"/>
</dbReference>
<feature type="transmembrane region" description="Helical" evidence="9">
    <location>
        <begin position="2544"/>
        <end position="2564"/>
    </location>
</feature>
<keyword evidence="9" id="KW-0472">Membrane</keyword>
<evidence type="ECO:0000256" key="2">
    <source>
        <dbReference type="ARBA" id="ARBA00012688"/>
    </source>
</evidence>
<feature type="transmembrane region" description="Helical" evidence="9">
    <location>
        <begin position="2641"/>
        <end position="2659"/>
    </location>
</feature>
<feature type="compositionally biased region" description="Basic residues" evidence="8">
    <location>
        <begin position="85"/>
        <end position="105"/>
    </location>
</feature>
<comment type="catalytic activity">
    <reaction evidence="7">
        <text>[(1-&gt;3)-alpha-D-glucosyl](n) + UDP-alpha-D-glucose = [(1-&gt;3)-alpha-D-glucosyl](n+1) + UDP + H(+)</text>
        <dbReference type="Rhea" id="RHEA:19749"/>
        <dbReference type="Rhea" id="RHEA-COMP:11150"/>
        <dbReference type="Rhea" id="RHEA-COMP:11151"/>
        <dbReference type="ChEBI" id="CHEBI:15378"/>
        <dbReference type="ChEBI" id="CHEBI:28100"/>
        <dbReference type="ChEBI" id="CHEBI:58223"/>
        <dbReference type="ChEBI" id="CHEBI:58885"/>
        <dbReference type="EC" id="2.4.1.183"/>
    </reaction>
</comment>
<feature type="domain" description="Glycosyl hydrolase family 13 catalytic" evidence="10">
    <location>
        <begin position="684"/>
        <end position="1141"/>
    </location>
</feature>
<evidence type="ECO:0000256" key="5">
    <source>
        <dbReference type="ARBA" id="ARBA00023316"/>
    </source>
</evidence>
<evidence type="ECO:0000256" key="6">
    <source>
        <dbReference type="ARBA" id="ARBA00026248"/>
    </source>
</evidence>
<proteinExistence type="inferred from homology"/>
<dbReference type="Pfam" id="PF26127">
    <property type="entry name" value="12TM_Mok13"/>
    <property type="match status" value="1"/>
</dbReference>
<evidence type="ECO:0000313" key="12">
    <source>
        <dbReference type="Proteomes" id="UP000027456"/>
    </source>
</evidence>
<feature type="compositionally biased region" description="Acidic residues" evidence="8">
    <location>
        <begin position="322"/>
        <end position="332"/>
    </location>
</feature>
<dbReference type="Pfam" id="PF13926">
    <property type="entry name" value="DUF4211"/>
    <property type="match status" value="1"/>
</dbReference>
<dbReference type="Proteomes" id="UP000027456">
    <property type="component" value="Unassembled WGS sequence"/>
</dbReference>
<evidence type="ECO:0000259" key="10">
    <source>
        <dbReference type="SMART" id="SM00642"/>
    </source>
</evidence>
<feature type="region of interest" description="Disordered" evidence="8">
    <location>
        <begin position="2477"/>
        <end position="2523"/>
    </location>
</feature>
<feature type="compositionally biased region" description="Low complexity" evidence="8">
    <location>
        <begin position="2500"/>
        <end position="2512"/>
    </location>
</feature>
<feature type="transmembrane region" description="Helical" evidence="9">
    <location>
        <begin position="2671"/>
        <end position="2692"/>
    </location>
</feature>
<dbReference type="InterPro" id="IPR025451">
    <property type="entry name" value="DUF4211"/>
</dbReference>
<keyword evidence="5" id="KW-0961">Cell wall biogenesis/degradation</keyword>
<feature type="transmembrane region" description="Helical" evidence="9">
    <location>
        <begin position="2858"/>
        <end position="2878"/>
    </location>
</feature>
<keyword evidence="9" id="KW-0812">Transmembrane</keyword>
<feature type="transmembrane region" description="Helical" evidence="9">
    <location>
        <begin position="2786"/>
        <end position="2808"/>
    </location>
</feature>
<feature type="region of interest" description="Disordered" evidence="8">
    <location>
        <begin position="54"/>
        <end position="366"/>
    </location>
</feature>
<dbReference type="InterPro" id="IPR045857">
    <property type="entry name" value="O16G_dom_2"/>
</dbReference>
<dbReference type="EC" id="2.4.1.183" evidence="2"/>
<dbReference type="Pfam" id="PF00128">
    <property type="entry name" value="Alpha-amylase"/>
    <property type="match status" value="1"/>
</dbReference>
<dbReference type="Pfam" id="PF26108">
    <property type="entry name" value="GH_Mok13"/>
    <property type="match status" value="1"/>
</dbReference>
<dbReference type="Pfam" id="PF00534">
    <property type="entry name" value="Glycos_transf_1"/>
    <property type="match status" value="1"/>
</dbReference>
<dbReference type="InterPro" id="IPR058656">
    <property type="entry name" value="Mok11-13/Ags1-like_GH"/>
</dbReference>
<reference evidence="11 12" key="1">
    <citation type="submission" date="2013-12" db="EMBL/GenBank/DDBJ databases">
        <authorList>
            <person name="Cubeta M."/>
            <person name="Pakala S."/>
            <person name="Fedorova N."/>
            <person name="Thomas E."/>
            <person name="Dean R."/>
            <person name="Jabaji S."/>
            <person name="Neate S."/>
            <person name="Toda T."/>
            <person name="Tavantzis S."/>
            <person name="Vilgalys R."/>
            <person name="Bharathan N."/>
            <person name="Pakala S."/>
            <person name="Losada L.S."/>
            <person name="Zafar N."/>
            <person name="Nierman W."/>
        </authorList>
    </citation>
    <scope>NUCLEOTIDE SEQUENCE [LARGE SCALE GENOMIC DNA]</scope>
    <source>
        <strain evidence="11 12">123E</strain>
    </source>
</reference>
<dbReference type="InterPro" id="IPR017853">
    <property type="entry name" value="GH"/>
</dbReference>
<feature type="region of interest" description="Disordered" evidence="8">
    <location>
        <begin position="2253"/>
        <end position="2360"/>
    </location>
</feature>
<dbReference type="GO" id="GO:0047657">
    <property type="term" value="F:alpha-1,3-glucan synthase activity"/>
    <property type="evidence" value="ECO:0007669"/>
    <property type="project" value="UniProtKB-EC"/>
</dbReference>
<keyword evidence="4" id="KW-0808">Transferase</keyword>
<feature type="transmembrane region" description="Helical" evidence="9">
    <location>
        <begin position="2938"/>
        <end position="2957"/>
    </location>
</feature>
<feature type="transmembrane region" description="Helical" evidence="9">
    <location>
        <begin position="1682"/>
        <end position="1703"/>
    </location>
</feature>
<dbReference type="GO" id="GO:0000023">
    <property type="term" value="P:maltose metabolic process"/>
    <property type="evidence" value="ECO:0007669"/>
    <property type="project" value="UniProtKB-KW"/>
</dbReference>
<evidence type="ECO:0000256" key="1">
    <source>
        <dbReference type="ARBA" id="ARBA00006122"/>
    </source>
</evidence>
<comment type="similarity">
    <text evidence="1">Belongs to the glycosyltransferase group 1 family.</text>
</comment>
<dbReference type="InterPro" id="IPR058654">
    <property type="entry name" value="Mok11-14/Ags1-like_TM"/>
</dbReference>
<dbReference type="STRING" id="1423351.A0A074RVB8"/>
<dbReference type="FunFam" id="3.20.20.80:FF:000162">
    <property type="entry name" value="Cell wall alpha-1,3-glucan synthase mok12"/>
    <property type="match status" value="1"/>
</dbReference>
<dbReference type="Gene3D" id="3.90.400.10">
    <property type="entry name" value="Oligo-1,6-glucosidase, Domain 2"/>
    <property type="match status" value="1"/>
</dbReference>
<organism evidence="11 12">
    <name type="scientific">Rhizoctonia solani 123E</name>
    <dbReference type="NCBI Taxonomy" id="1423351"/>
    <lineage>
        <taxon>Eukaryota</taxon>
        <taxon>Fungi</taxon>
        <taxon>Dikarya</taxon>
        <taxon>Basidiomycota</taxon>
        <taxon>Agaricomycotina</taxon>
        <taxon>Agaricomycetes</taxon>
        <taxon>Cantharellales</taxon>
        <taxon>Ceratobasidiaceae</taxon>
        <taxon>Rhizoctonia</taxon>
    </lineage>
</organism>
<dbReference type="GO" id="GO:0009277">
    <property type="term" value="C:fungal-type cell wall"/>
    <property type="evidence" value="ECO:0007669"/>
    <property type="project" value="TreeGrafter"/>
</dbReference>
<keyword evidence="9" id="KW-1133">Transmembrane helix</keyword>
<dbReference type="InterPro" id="IPR058655">
    <property type="entry name" value="Mok11-14/Ags1-like"/>
</dbReference>
<dbReference type="Pfam" id="PF08323">
    <property type="entry name" value="Glyco_transf_5"/>
    <property type="match status" value="1"/>
</dbReference>
<feature type="compositionally biased region" description="Basic and acidic residues" evidence="8">
    <location>
        <begin position="260"/>
        <end position="269"/>
    </location>
</feature>
<evidence type="ECO:0000256" key="8">
    <source>
        <dbReference type="SAM" id="MobiDB-lite"/>
    </source>
</evidence>
<dbReference type="InterPro" id="IPR001296">
    <property type="entry name" value="Glyco_trans_1"/>
</dbReference>
<dbReference type="SUPFAM" id="SSF53756">
    <property type="entry name" value="UDP-Glycosyltransferase/glycogen phosphorylase"/>
    <property type="match status" value="1"/>
</dbReference>
<feature type="region of interest" description="Disordered" evidence="8">
    <location>
        <begin position="1"/>
        <end position="42"/>
    </location>
</feature>
<feature type="transmembrane region" description="Helical" evidence="9">
    <location>
        <begin position="2820"/>
        <end position="2846"/>
    </location>
</feature>
<dbReference type="PANTHER" id="PTHR47182:SF2">
    <property type="entry name" value="CELL WALL ALPHA-1,3-GLUCAN SYNTHASE AGS1"/>
    <property type="match status" value="1"/>
</dbReference>
<dbReference type="FunFam" id="3.40.50.2000:FF:000052">
    <property type="entry name" value="Alpha-1,3-glucan synthase Ags2"/>
    <property type="match status" value="1"/>
</dbReference>
<dbReference type="PANTHER" id="PTHR47182">
    <property type="entry name" value="CELL WALL ALPHA-1,3-GLUCAN SYNTHASE AGS1-RELATED"/>
    <property type="match status" value="1"/>
</dbReference>
<dbReference type="Pfam" id="PF26114">
    <property type="entry name" value="Ig_2_Mok13"/>
    <property type="match status" value="1"/>
</dbReference>
<dbReference type="CDD" id="cd03791">
    <property type="entry name" value="GT5_Glycogen_synthase_DULL1-like"/>
    <property type="match status" value="1"/>
</dbReference>
<feature type="compositionally biased region" description="Acidic residues" evidence="8">
    <location>
        <begin position="285"/>
        <end position="296"/>
    </location>
</feature>
<feature type="compositionally biased region" description="Low complexity" evidence="8">
    <location>
        <begin position="54"/>
        <end position="66"/>
    </location>
</feature>
<dbReference type="GO" id="GO:0016052">
    <property type="term" value="P:carbohydrate catabolic process"/>
    <property type="evidence" value="ECO:0007669"/>
    <property type="project" value="UniProtKB-ARBA"/>
</dbReference>
<evidence type="ECO:0000256" key="3">
    <source>
        <dbReference type="ARBA" id="ARBA00022676"/>
    </source>
</evidence>
<feature type="compositionally biased region" description="Polar residues" evidence="8">
    <location>
        <begin position="2324"/>
        <end position="2337"/>
    </location>
</feature>
<evidence type="ECO:0000256" key="9">
    <source>
        <dbReference type="SAM" id="Phobius"/>
    </source>
</evidence>
<name>A0A074RVB8_9AGAM</name>
<dbReference type="Gene3D" id="3.40.50.2000">
    <property type="entry name" value="Glycogen Phosphorylase B"/>
    <property type="match status" value="2"/>
</dbReference>
<dbReference type="Pfam" id="PF26122">
    <property type="entry name" value="CBM_Mok13"/>
    <property type="match status" value="1"/>
</dbReference>
<dbReference type="Gene3D" id="3.20.20.80">
    <property type="entry name" value="Glycosidases"/>
    <property type="match status" value="2"/>
</dbReference>
<evidence type="ECO:0000256" key="7">
    <source>
        <dbReference type="ARBA" id="ARBA00048960"/>
    </source>
</evidence>
<dbReference type="OrthoDB" id="512920at2759"/>
<dbReference type="InterPro" id="IPR013534">
    <property type="entry name" value="Starch_synth_cat_dom"/>
</dbReference>